<dbReference type="Proteomes" id="UP000623467">
    <property type="component" value="Unassembled WGS sequence"/>
</dbReference>
<organism evidence="2 3">
    <name type="scientific">Mycena sanguinolenta</name>
    <dbReference type="NCBI Taxonomy" id="230812"/>
    <lineage>
        <taxon>Eukaryota</taxon>
        <taxon>Fungi</taxon>
        <taxon>Dikarya</taxon>
        <taxon>Basidiomycota</taxon>
        <taxon>Agaricomycotina</taxon>
        <taxon>Agaricomycetes</taxon>
        <taxon>Agaricomycetidae</taxon>
        <taxon>Agaricales</taxon>
        <taxon>Marasmiineae</taxon>
        <taxon>Mycenaceae</taxon>
        <taxon>Mycena</taxon>
    </lineage>
</organism>
<gene>
    <name evidence="2" type="ORF">MSAN_00134400</name>
</gene>
<proteinExistence type="predicted"/>
<sequence length="306" mass="33535">MSSSKTRFRPFRSVTPAASGPVASCARRRAYPVLYLSRQPNSYFRGWVHTCPCLDAGDKEGCGAEWSGVKRTRLMLLELGTPLSRSHGRTFGNNDGPHPRPSAVETNSVPAMQVCLRFAAYGWRAVLRLAARACASRRFRIPPHVGSANVRVWACEGAAGGGRAMHRRIHVCSRPSSLEASLETITEDGQTPRGGARTLSRRPMGAEGGVGVYCHRPARSYTLSLHYARAAEVNVDAGIDLLRASLLRFASHFTLRGADPHPSEWTILSLCPQPISLLRPLARALTFHRDVDSEVHAHLALYPLRP</sequence>
<dbReference type="AlphaFoldDB" id="A0A8H6ZDV0"/>
<accession>A0A8H6ZDV0</accession>
<evidence type="ECO:0000256" key="1">
    <source>
        <dbReference type="SAM" id="MobiDB-lite"/>
    </source>
</evidence>
<evidence type="ECO:0000313" key="3">
    <source>
        <dbReference type="Proteomes" id="UP000623467"/>
    </source>
</evidence>
<dbReference type="EMBL" id="JACAZH010000001">
    <property type="protein sequence ID" value="KAF7377153.1"/>
    <property type="molecule type" value="Genomic_DNA"/>
</dbReference>
<feature type="region of interest" description="Disordered" evidence="1">
    <location>
        <begin position="86"/>
        <end position="105"/>
    </location>
</feature>
<name>A0A8H6ZDV0_9AGAR</name>
<evidence type="ECO:0000313" key="2">
    <source>
        <dbReference type="EMBL" id="KAF7377153.1"/>
    </source>
</evidence>
<reference evidence="2" key="1">
    <citation type="submission" date="2020-05" db="EMBL/GenBank/DDBJ databases">
        <title>Mycena genomes resolve the evolution of fungal bioluminescence.</title>
        <authorList>
            <person name="Tsai I.J."/>
        </authorList>
    </citation>
    <scope>NUCLEOTIDE SEQUENCE</scope>
    <source>
        <strain evidence="2">160909Yilan</strain>
    </source>
</reference>
<keyword evidence="3" id="KW-1185">Reference proteome</keyword>
<comment type="caution">
    <text evidence="2">The sequence shown here is derived from an EMBL/GenBank/DDBJ whole genome shotgun (WGS) entry which is preliminary data.</text>
</comment>
<protein>
    <submittedName>
        <fullName evidence="2">Uncharacterized protein</fullName>
    </submittedName>
</protein>